<feature type="transmembrane region" description="Helical" evidence="8">
    <location>
        <begin position="236"/>
        <end position="255"/>
    </location>
</feature>
<keyword evidence="5 8" id="KW-1133">Transmembrane helix</keyword>
<evidence type="ECO:0000256" key="2">
    <source>
        <dbReference type="ARBA" id="ARBA00022448"/>
    </source>
</evidence>
<feature type="transmembrane region" description="Helical" evidence="8">
    <location>
        <begin position="369"/>
        <end position="389"/>
    </location>
</feature>
<feature type="transmembrane region" description="Helical" evidence="8">
    <location>
        <begin position="134"/>
        <end position="155"/>
    </location>
</feature>
<evidence type="ECO:0000256" key="3">
    <source>
        <dbReference type="ARBA" id="ARBA00022692"/>
    </source>
</evidence>
<protein>
    <recommendedName>
        <fullName evidence="9">Amino acid transporter transmembrane domain-containing protein</fullName>
    </recommendedName>
</protein>
<feature type="region of interest" description="Disordered" evidence="7">
    <location>
        <begin position="1"/>
        <end position="27"/>
    </location>
</feature>
<name>A0A9D5CSN2_9LILI</name>
<feature type="transmembrane region" description="Helical" evidence="8">
    <location>
        <begin position="50"/>
        <end position="69"/>
    </location>
</feature>
<evidence type="ECO:0000256" key="4">
    <source>
        <dbReference type="ARBA" id="ARBA00022970"/>
    </source>
</evidence>
<keyword evidence="3 8" id="KW-0812">Transmembrane</keyword>
<keyword evidence="2" id="KW-0813">Transport</keyword>
<dbReference type="Pfam" id="PF01490">
    <property type="entry name" value="Aa_trans"/>
    <property type="match status" value="1"/>
</dbReference>
<keyword evidence="11" id="KW-1185">Reference proteome</keyword>
<sequence length="464" mass="50863">MGNQVRDAEQTKDDNVTAPDAASSLEMEHKRMDAGARFVLKSKGTWLHCGYHLTTSIVAPSILSLPYAFVRLGWAASVISLFLAAVVTFYNYNLICLVLEHHAKQGNRLLRFREMGTVILGPSWGRYYVGPIQVIVCLAAVIGTILLGGISLKAIYVVSKPEGTMKLYQFVIIFGCVVLLLAQIPSFHSLRHITLFSLVLCFAYSACSTGGSIHAGNSSLAPPKDYSIPGDTKNRIFGVFHAVAIIASTYGNGIIPEIQATLAPPVTGKMFKGLCICYTVIIVTFFSVAISGYWAFGNQSQQIIFGNFISELGQFLVPRWFIRMTNIFTLLQLIAVGAVYMQPSNEILETYLCDPNKGEYSLRNVIPRLVSRSLVVVAATTLAGMLPFFGDLSAVIGAIGFMPLDFVIPVIFYNITFKPSKKSFIFWLNIVIALVFSVFSLVGTVAAIRQVVLDAKNYKLFADI</sequence>
<keyword evidence="4" id="KW-0029">Amino-acid transport</keyword>
<reference evidence="10" key="1">
    <citation type="submission" date="2021-03" db="EMBL/GenBank/DDBJ databases">
        <authorList>
            <person name="Li Z."/>
            <person name="Yang C."/>
        </authorList>
    </citation>
    <scope>NUCLEOTIDE SEQUENCE</scope>
    <source>
        <strain evidence="10">Dzin_1.0</strain>
        <tissue evidence="10">Leaf</tissue>
    </source>
</reference>
<dbReference type="GO" id="GO:0006865">
    <property type="term" value="P:amino acid transport"/>
    <property type="evidence" value="ECO:0007669"/>
    <property type="project" value="UniProtKB-KW"/>
</dbReference>
<dbReference type="PANTHER" id="PTHR48017">
    <property type="entry name" value="OS05G0424000 PROTEIN-RELATED"/>
    <property type="match status" value="1"/>
</dbReference>
<keyword evidence="6 8" id="KW-0472">Membrane</keyword>
<evidence type="ECO:0000313" key="11">
    <source>
        <dbReference type="Proteomes" id="UP001085076"/>
    </source>
</evidence>
<feature type="transmembrane region" description="Helical" evidence="8">
    <location>
        <begin position="167"/>
        <end position="184"/>
    </location>
</feature>
<dbReference type="EMBL" id="JAGGNH010000003">
    <property type="protein sequence ID" value="KAJ0978324.1"/>
    <property type="molecule type" value="Genomic_DNA"/>
</dbReference>
<proteinExistence type="predicted"/>
<dbReference type="Proteomes" id="UP001085076">
    <property type="component" value="Miscellaneous, Linkage group lg03"/>
</dbReference>
<evidence type="ECO:0000256" key="1">
    <source>
        <dbReference type="ARBA" id="ARBA00004370"/>
    </source>
</evidence>
<evidence type="ECO:0000256" key="7">
    <source>
        <dbReference type="SAM" id="MobiDB-lite"/>
    </source>
</evidence>
<evidence type="ECO:0000313" key="10">
    <source>
        <dbReference type="EMBL" id="KAJ0978324.1"/>
    </source>
</evidence>
<feature type="transmembrane region" description="Helical" evidence="8">
    <location>
        <begin position="75"/>
        <end position="99"/>
    </location>
</feature>
<feature type="transmembrane region" description="Helical" evidence="8">
    <location>
        <begin position="320"/>
        <end position="341"/>
    </location>
</feature>
<organism evidence="10 11">
    <name type="scientific">Dioscorea zingiberensis</name>
    <dbReference type="NCBI Taxonomy" id="325984"/>
    <lineage>
        <taxon>Eukaryota</taxon>
        <taxon>Viridiplantae</taxon>
        <taxon>Streptophyta</taxon>
        <taxon>Embryophyta</taxon>
        <taxon>Tracheophyta</taxon>
        <taxon>Spermatophyta</taxon>
        <taxon>Magnoliopsida</taxon>
        <taxon>Liliopsida</taxon>
        <taxon>Dioscoreales</taxon>
        <taxon>Dioscoreaceae</taxon>
        <taxon>Dioscorea</taxon>
    </lineage>
</organism>
<dbReference type="GO" id="GO:0016020">
    <property type="term" value="C:membrane"/>
    <property type="evidence" value="ECO:0007669"/>
    <property type="project" value="UniProtKB-SubCell"/>
</dbReference>
<feature type="transmembrane region" description="Helical" evidence="8">
    <location>
        <begin position="425"/>
        <end position="448"/>
    </location>
</feature>
<dbReference type="InterPro" id="IPR013057">
    <property type="entry name" value="AA_transpt_TM"/>
</dbReference>
<evidence type="ECO:0000256" key="8">
    <source>
        <dbReference type="SAM" id="Phobius"/>
    </source>
</evidence>
<gene>
    <name evidence="10" type="ORF">J5N97_013798</name>
</gene>
<feature type="transmembrane region" description="Helical" evidence="8">
    <location>
        <begin position="275"/>
        <end position="296"/>
    </location>
</feature>
<comment type="subcellular location">
    <subcellularLocation>
        <location evidence="1">Membrane</location>
    </subcellularLocation>
</comment>
<evidence type="ECO:0000256" key="6">
    <source>
        <dbReference type="ARBA" id="ARBA00023136"/>
    </source>
</evidence>
<feature type="compositionally biased region" description="Basic and acidic residues" evidence="7">
    <location>
        <begin position="1"/>
        <end position="15"/>
    </location>
</feature>
<evidence type="ECO:0000256" key="5">
    <source>
        <dbReference type="ARBA" id="ARBA00022989"/>
    </source>
</evidence>
<feature type="transmembrane region" description="Helical" evidence="8">
    <location>
        <begin position="196"/>
        <end position="216"/>
    </location>
</feature>
<evidence type="ECO:0000259" key="9">
    <source>
        <dbReference type="Pfam" id="PF01490"/>
    </source>
</evidence>
<dbReference type="OrthoDB" id="40134at2759"/>
<feature type="domain" description="Amino acid transporter transmembrane" evidence="9">
    <location>
        <begin position="43"/>
        <end position="448"/>
    </location>
</feature>
<accession>A0A9D5CSN2</accession>
<reference evidence="10" key="2">
    <citation type="journal article" date="2022" name="Hortic Res">
        <title>The genome of Dioscorea zingiberensis sheds light on the biosynthesis, origin and evolution of the medicinally important diosgenin saponins.</title>
        <authorList>
            <person name="Li Y."/>
            <person name="Tan C."/>
            <person name="Li Z."/>
            <person name="Guo J."/>
            <person name="Li S."/>
            <person name="Chen X."/>
            <person name="Wang C."/>
            <person name="Dai X."/>
            <person name="Yang H."/>
            <person name="Song W."/>
            <person name="Hou L."/>
            <person name="Xu J."/>
            <person name="Tong Z."/>
            <person name="Xu A."/>
            <person name="Yuan X."/>
            <person name="Wang W."/>
            <person name="Yang Q."/>
            <person name="Chen L."/>
            <person name="Sun Z."/>
            <person name="Wang K."/>
            <person name="Pan B."/>
            <person name="Chen J."/>
            <person name="Bao Y."/>
            <person name="Liu F."/>
            <person name="Qi X."/>
            <person name="Gang D.R."/>
            <person name="Wen J."/>
            <person name="Li J."/>
        </authorList>
    </citation>
    <scope>NUCLEOTIDE SEQUENCE</scope>
    <source>
        <strain evidence="10">Dzin_1.0</strain>
    </source>
</reference>
<feature type="transmembrane region" description="Helical" evidence="8">
    <location>
        <begin position="395"/>
        <end position="413"/>
    </location>
</feature>
<comment type="caution">
    <text evidence="10">The sequence shown here is derived from an EMBL/GenBank/DDBJ whole genome shotgun (WGS) entry which is preliminary data.</text>
</comment>
<dbReference type="AlphaFoldDB" id="A0A9D5CSN2"/>